<gene>
    <name evidence="3" type="ORF">OSSY52_15670</name>
</gene>
<organism evidence="3 4">
    <name type="scientific">Tepiditoga spiralis</name>
    <dbReference type="NCBI Taxonomy" id="2108365"/>
    <lineage>
        <taxon>Bacteria</taxon>
        <taxon>Thermotogati</taxon>
        <taxon>Thermotogota</taxon>
        <taxon>Thermotogae</taxon>
        <taxon>Petrotogales</taxon>
        <taxon>Petrotogaceae</taxon>
        <taxon>Tepiditoga</taxon>
    </lineage>
</organism>
<dbReference type="InterPro" id="IPR008988">
    <property type="entry name" value="Transcriptional_repressor_C"/>
</dbReference>
<name>A0A7G1G7R6_9BACT</name>
<dbReference type="SUPFAM" id="SSF50037">
    <property type="entry name" value="C-terminal domain of transcriptional repressors"/>
    <property type="match status" value="1"/>
</dbReference>
<dbReference type="RefSeq" id="WP_190613952.1">
    <property type="nucleotide sequence ID" value="NZ_AP018712.1"/>
</dbReference>
<evidence type="ECO:0000256" key="1">
    <source>
        <dbReference type="ARBA" id="ARBA00023004"/>
    </source>
</evidence>
<protein>
    <recommendedName>
        <fullName evidence="2">Ferrous iron transporter FeoA-like domain-containing protein</fullName>
    </recommendedName>
</protein>
<dbReference type="InterPro" id="IPR007167">
    <property type="entry name" value="Fe-transptr_FeoA-like"/>
</dbReference>
<evidence type="ECO:0000313" key="4">
    <source>
        <dbReference type="Proteomes" id="UP000516361"/>
    </source>
</evidence>
<feature type="domain" description="Ferrous iron transporter FeoA-like" evidence="2">
    <location>
        <begin position="1"/>
        <end position="71"/>
    </location>
</feature>
<evidence type="ECO:0000313" key="3">
    <source>
        <dbReference type="EMBL" id="BBE31426.1"/>
    </source>
</evidence>
<accession>A0A7G1G7R6</accession>
<sequence>MPLSFARKGIFYVKKINVGKFGKRKLSKMAIIEGIKIEVLFENFGGPIPIIVKNAKYAIGHGIASKIEVVEA</sequence>
<dbReference type="InterPro" id="IPR053184">
    <property type="entry name" value="FeoA-like"/>
</dbReference>
<dbReference type="InterPro" id="IPR038157">
    <property type="entry name" value="FeoA_core_dom"/>
</dbReference>
<dbReference type="EMBL" id="AP018712">
    <property type="protein sequence ID" value="BBE31426.1"/>
    <property type="molecule type" value="Genomic_DNA"/>
</dbReference>
<keyword evidence="4" id="KW-1185">Reference proteome</keyword>
<dbReference type="AlphaFoldDB" id="A0A7G1G7R6"/>
<dbReference type="InParanoid" id="A0A7G1G7R6"/>
<dbReference type="Gene3D" id="2.30.30.90">
    <property type="match status" value="1"/>
</dbReference>
<dbReference type="GO" id="GO:0046914">
    <property type="term" value="F:transition metal ion binding"/>
    <property type="evidence" value="ECO:0007669"/>
    <property type="project" value="InterPro"/>
</dbReference>
<reference evidence="3 4" key="1">
    <citation type="submission" date="2018-06" db="EMBL/GenBank/DDBJ databases">
        <title>Genome sequencing of Oceanotoga sp. sy52.</title>
        <authorList>
            <person name="Mori K."/>
        </authorList>
    </citation>
    <scope>NUCLEOTIDE SEQUENCE [LARGE SCALE GENOMIC DNA]</scope>
    <source>
        <strain evidence="4">sy52</strain>
    </source>
</reference>
<keyword evidence="1" id="KW-0408">Iron</keyword>
<dbReference type="Proteomes" id="UP000516361">
    <property type="component" value="Chromosome"/>
</dbReference>
<evidence type="ECO:0000259" key="2">
    <source>
        <dbReference type="SMART" id="SM00899"/>
    </source>
</evidence>
<proteinExistence type="predicted"/>
<dbReference type="PANTHER" id="PTHR43151:SF1">
    <property type="entry name" value="SSR2333 PROTEIN"/>
    <property type="match status" value="1"/>
</dbReference>
<dbReference type="KEGG" id="ocy:OSSY52_15670"/>
<dbReference type="SMART" id="SM00899">
    <property type="entry name" value="FeoA"/>
    <property type="match status" value="1"/>
</dbReference>
<dbReference type="PANTHER" id="PTHR43151">
    <property type="entry name" value="FEOA FAMILY PROTEIN"/>
    <property type="match status" value="1"/>
</dbReference>
<dbReference type="Pfam" id="PF04023">
    <property type="entry name" value="FeoA"/>
    <property type="match status" value="1"/>
</dbReference>